<dbReference type="Gene3D" id="3.40.50.300">
    <property type="entry name" value="P-loop containing nucleotide triphosphate hydrolases"/>
    <property type="match status" value="1"/>
</dbReference>
<organism evidence="4">
    <name type="scientific">Klosneuvirus KNV1</name>
    <dbReference type="NCBI Taxonomy" id="1977640"/>
    <lineage>
        <taxon>Viruses</taxon>
        <taxon>Varidnaviria</taxon>
        <taxon>Bamfordvirae</taxon>
        <taxon>Nucleocytoviricota</taxon>
        <taxon>Megaviricetes</taxon>
        <taxon>Imitervirales</taxon>
        <taxon>Mimiviridae</taxon>
        <taxon>Klosneuvirinae</taxon>
        <taxon>Klosneuvirus</taxon>
    </lineage>
</organism>
<accession>A0A1V0SJD2</accession>
<gene>
    <name evidence="4" type="ORF">Klosneuvirus_2_174</name>
</gene>
<dbReference type="InterPro" id="IPR027417">
    <property type="entry name" value="P-loop_NTPase"/>
</dbReference>
<dbReference type="Pfam" id="PF19263">
    <property type="entry name" value="DUF5906"/>
    <property type="match status" value="1"/>
</dbReference>
<feature type="domain" description="SF3 helicase" evidence="3">
    <location>
        <begin position="8"/>
        <end position="173"/>
    </location>
</feature>
<keyword evidence="1" id="KW-0547">Nucleotide-binding</keyword>
<keyword evidence="2" id="KW-0067">ATP-binding</keyword>
<evidence type="ECO:0000256" key="2">
    <source>
        <dbReference type="ARBA" id="ARBA00022840"/>
    </source>
</evidence>
<dbReference type="InterPro" id="IPR045455">
    <property type="entry name" value="NrS-1_pol-like_helicase"/>
</dbReference>
<proteinExistence type="predicted"/>
<dbReference type="EMBL" id="KY684109">
    <property type="protein sequence ID" value="ARF11738.1"/>
    <property type="molecule type" value="Genomic_DNA"/>
</dbReference>
<evidence type="ECO:0000259" key="3">
    <source>
        <dbReference type="PROSITE" id="PS51206"/>
    </source>
</evidence>
<dbReference type="PROSITE" id="PS51206">
    <property type="entry name" value="SF3_HELICASE_1"/>
    <property type="match status" value="1"/>
</dbReference>
<protein>
    <submittedName>
        <fullName evidence="4">DNA primase</fullName>
    </submittedName>
</protein>
<dbReference type="InterPro" id="IPR014015">
    <property type="entry name" value="Helicase_SF3_DNA-vir"/>
</dbReference>
<sequence length="195" mass="22643">MTANFNPSPYEYFSNLSVNVNKIKELLDGHQVNENNIYLFQGTGNNGKTVLANILAQILKNDCLRIPYQIFCELLSEPWRDIAKVTLSKKLLIVQEMEENEWSKMNIGLLKTIATQNSITTRALYENPKEIKINCKILFITNINPLIEPGLNNLIDKIYFPNNLSQTMTEEERKQWYNLSENTEFMEAVEEYLNN</sequence>
<evidence type="ECO:0000313" key="4">
    <source>
        <dbReference type="EMBL" id="ARF11738.1"/>
    </source>
</evidence>
<dbReference type="GO" id="GO:0005524">
    <property type="term" value="F:ATP binding"/>
    <property type="evidence" value="ECO:0007669"/>
    <property type="project" value="UniProtKB-KW"/>
</dbReference>
<dbReference type="SUPFAM" id="SSF52540">
    <property type="entry name" value="P-loop containing nucleoside triphosphate hydrolases"/>
    <property type="match status" value="1"/>
</dbReference>
<reference evidence="4" key="1">
    <citation type="journal article" date="2017" name="Science">
        <title>Giant viruses with an expanded complement of translation system components.</title>
        <authorList>
            <person name="Schulz F."/>
            <person name="Yutin N."/>
            <person name="Ivanova N.N."/>
            <person name="Ortega D.R."/>
            <person name="Lee T.K."/>
            <person name="Vierheilig J."/>
            <person name="Daims H."/>
            <person name="Horn M."/>
            <person name="Wagner M."/>
            <person name="Jensen G.J."/>
            <person name="Kyrpides N.C."/>
            <person name="Koonin E.V."/>
            <person name="Woyke T."/>
        </authorList>
    </citation>
    <scope>NUCLEOTIDE SEQUENCE</scope>
    <source>
        <strain evidence="4">KNV1</strain>
    </source>
</reference>
<evidence type="ECO:0000256" key="1">
    <source>
        <dbReference type="ARBA" id="ARBA00022741"/>
    </source>
</evidence>
<name>A0A1V0SJD2_9VIRU</name>